<evidence type="ECO:0000313" key="3">
    <source>
        <dbReference type="Proteomes" id="UP001161423"/>
    </source>
</evidence>
<keyword evidence="3" id="KW-1185">Reference proteome</keyword>
<organism evidence="2 3">
    <name type="scientific">Methylophaga thalassica</name>
    <dbReference type="NCBI Taxonomy" id="40223"/>
    <lineage>
        <taxon>Bacteria</taxon>
        <taxon>Pseudomonadati</taxon>
        <taxon>Pseudomonadota</taxon>
        <taxon>Gammaproteobacteria</taxon>
        <taxon>Thiotrichales</taxon>
        <taxon>Piscirickettsiaceae</taxon>
        <taxon>Methylophaga</taxon>
    </lineage>
</organism>
<protein>
    <submittedName>
        <fullName evidence="2">Uncharacterized protein</fullName>
    </submittedName>
</protein>
<comment type="caution">
    <text evidence="2">The sequence shown here is derived from an EMBL/GenBank/DDBJ whole genome shotgun (WGS) entry which is preliminary data.</text>
</comment>
<name>A0ABQ5TTW8_9GAMM</name>
<reference evidence="2" key="1">
    <citation type="journal article" date="2014" name="Int. J. Syst. Evol. Microbiol.">
        <title>Complete genome of a new Firmicutes species belonging to the dominant human colonic microbiota ('Ruminococcus bicirculans') reveals two chromosomes and a selective capacity to utilize plant glucans.</title>
        <authorList>
            <consortium name="NISC Comparative Sequencing Program"/>
            <person name="Wegmann U."/>
            <person name="Louis P."/>
            <person name="Goesmann A."/>
            <person name="Henrissat B."/>
            <person name="Duncan S.H."/>
            <person name="Flint H.J."/>
        </authorList>
    </citation>
    <scope>NUCLEOTIDE SEQUENCE</scope>
    <source>
        <strain evidence="2">NBRC 102424</strain>
    </source>
</reference>
<dbReference type="EMBL" id="BSND01000003">
    <property type="protein sequence ID" value="GLP98847.1"/>
    <property type="molecule type" value="Genomic_DNA"/>
</dbReference>
<gene>
    <name evidence="2" type="ORF">GCM10007891_07010</name>
</gene>
<accession>A0ABQ5TTW8</accession>
<feature type="region of interest" description="Disordered" evidence="1">
    <location>
        <begin position="173"/>
        <end position="192"/>
    </location>
</feature>
<dbReference type="Proteomes" id="UP001161423">
    <property type="component" value="Unassembled WGS sequence"/>
</dbReference>
<proteinExistence type="predicted"/>
<evidence type="ECO:0000313" key="2">
    <source>
        <dbReference type="EMBL" id="GLP98847.1"/>
    </source>
</evidence>
<evidence type="ECO:0000256" key="1">
    <source>
        <dbReference type="SAM" id="MobiDB-lite"/>
    </source>
</evidence>
<sequence>MSWVVISSWLLIILSMVSVAIEYRHAHAEPAVTDAPVNRQQTLSDKQSTVINLPSPSATDALLTQAIFSSSRSVEASIQQTAEPTEHTIFLNHYRLSAVAISENSSTVLMTDDKTNKVKHLQLNDELDGWTLEDISSIAAVFSKADKRRRVMLFNPQKPSLATTISTDVITTERESSPTFVSGTTLDDDPYQ</sequence>
<dbReference type="RefSeq" id="WP_007145439.1">
    <property type="nucleotide sequence ID" value="NZ_BSND01000003.1"/>
</dbReference>
<reference evidence="2" key="2">
    <citation type="submission" date="2023-01" db="EMBL/GenBank/DDBJ databases">
        <title>Draft genome sequence of Methylophaga thalassica strain NBRC 102424.</title>
        <authorList>
            <person name="Sun Q."/>
            <person name="Mori K."/>
        </authorList>
    </citation>
    <scope>NUCLEOTIDE SEQUENCE</scope>
    <source>
        <strain evidence="2">NBRC 102424</strain>
    </source>
</reference>